<reference evidence="10 11" key="1">
    <citation type="submission" date="2018-10" db="EMBL/GenBank/DDBJ databases">
        <authorList>
            <person name="Jung H.S."/>
            <person name="Jeon C.O."/>
        </authorList>
    </citation>
    <scope>NUCLEOTIDE SEQUENCE [LARGE SCALE GENOMIC DNA]</scope>
    <source>
        <strain evidence="10 11">MA-7-27</strain>
    </source>
</reference>
<feature type="compositionally biased region" description="Acidic residues" evidence="8">
    <location>
        <begin position="367"/>
        <end position="397"/>
    </location>
</feature>
<feature type="signal peptide" evidence="9">
    <location>
        <begin position="1"/>
        <end position="30"/>
    </location>
</feature>
<dbReference type="GO" id="GO:0016020">
    <property type="term" value="C:membrane"/>
    <property type="evidence" value="ECO:0007669"/>
    <property type="project" value="UniProtKB-SubCell"/>
</dbReference>
<organism evidence="10 11">
    <name type="scientific">Rhodophyticola porphyridii</name>
    <dbReference type="NCBI Taxonomy" id="1852017"/>
    <lineage>
        <taxon>Bacteria</taxon>
        <taxon>Pseudomonadati</taxon>
        <taxon>Pseudomonadota</taxon>
        <taxon>Alphaproteobacteria</taxon>
        <taxon>Rhodobacterales</taxon>
        <taxon>Roseobacteraceae</taxon>
        <taxon>Rhodophyticola</taxon>
    </lineage>
</organism>
<dbReference type="GO" id="GO:0005509">
    <property type="term" value="F:calcium ion binding"/>
    <property type="evidence" value="ECO:0007669"/>
    <property type="project" value="InterPro"/>
</dbReference>
<evidence type="ECO:0000256" key="8">
    <source>
        <dbReference type="SAM" id="MobiDB-lite"/>
    </source>
</evidence>
<evidence type="ECO:0000256" key="9">
    <source>
        <dbReference type="SAM" id="SignalP"/>
    </source>
</evidence>
<keyword evidence="11" id="KW-1185">Reference proteome</keyword>
<keyword evidence="7" id="KW-0472">Membrane</keyword>
<evidence type="ECO:0000313" key="11">
    <source>
        <dbReference type="Proteomes" id="UP000281343"/>
    </source>
</evidence>
<feature type="region of interest" description="Disordered" evidence="8">
    <location>
        <begin position="304"/>
        <end position="404"/>
    </location>
</feature>
<name>A0A3L9Y696_9RHOB</name>
<evidence type="ECO:0000256" key="2">
    <source>
        <dbReference type="ARBA" id="ARBA00004613"/>
    </source>
</evidence>
<protein>
    <submittedName>
        <fullName evidence="10">Calcium-binding protein</fullName>
    </submittedName>
</protein>
<dbReference type="SUPFAM" id="SSF51120">
    <property type="entry name" value="beta-Roll"/>
    <property type="match status" value="4"/>
</dbReference>
<evidence type="ECO:0000256" key="6">
    <source>
        <dbReference type="ARBA" id="ARBA00023026"/>
    </source>
</evidence>
<feature type="compositionally biased region" description="Acidic residues" evidence="8">
    <location>
        <begin position="115"/>
        <end position="124"/>
    </location>
</feature>
<keyword evidence="9" id="KW-0732">Signal</keyword>
<keyword evidence="6" id="KW-0843">Virulence</keyword>
<dbReference type="PANTHER" id="PTHR38340">
    <property type="entry name" value="S-LAYER PROTEIN"/>
    <property type="match status" value="1"/>
</dbReference>
<evidence type="ECO:0000256" key="4">
    <source>
        <dbReference type="ARBA" id="ARBA00022656"/>
    </source>
</evidence>
<accession>A0A3L9Y696</accession>
<evidence type="ECO:0000256" key="7">
    <source>
        <dbReference type="ARBA" id="ARBA00023136"/>
    </source>
</evidence>
<dbReference type="PANTHER" id="PTHR38340:SF1">
    <property type="entry name" value="S-LAYER PROTEIN"/>
    <property type="match status" value="1"/>
</dbReference>
<proteinExistence type="predicted"/>
<feature type="region of interest" description="Disordered" evidence="8">
    <location>
        <begin position="31"/>
        <end position="78"/>
    </location>
</feature>
<keyword evidence="5" id="KW-0677">Repeat</keyword>
<dbReference type="GO" id="GO:0090729">
    <property type="term" value="F:toxin activity"/>
    <property type="evidence" value="ECO:0007669"/>
    <property type="project" value="UniProtKB-KW"/>
</dbReference>
<dbReference type="InterPro" id="IPR001343">
    <property type="entry name" value="Hemolysn_Ca-bd"/>
</dbReference>
<feature type="region of interest" description="Disordered" evidence="8">
    <location>
        <begin position="100"/>
        <end position="161"/>
    </location>
</feature>
<evidence type="ECO:0000256" key="5">
    <source>
        <dbReference type="ARBA" id="ARBA00022737"/>
    </source>
</evidence>
<feature type="compositionally biased region" description="Basic and acidic residues" evidence="8">
    <location>
        <begin position="31"/>
        <end position="42"/>
    </location>
</feature>
<dbReference type="InterPro" id="IPR003995">
    <property type="entry name" value="RTX_toxin_determinant-A"/>
</dbReference>
<comment type="subcellular location">
    <subcellularLocation>
        <location evidence="1">Membrane</location>
    </subcellularLocation>
    <subcellularLocation>
        <location evidence="2">Secreted</location>
    </subcellularLocation>
</comment>
<feature type="chain" id="PRO_5018049510" evidence="9">
    <location>
        <begin position="31"/>
        <end position="552"/>
    </location>
</feature>
<dbReference type="Pfam" id="PF00353">
    <property type="entry name" value="HemolysinCabind"/>
    <property type="match status" value="6"/>
</dbReference>
<dbReference type="PRINTS" id="PR01488">
    <property type="entry name" value="RTXTOXINA"/>
</dbReference>
<dbReference type="GO" id="GO:0005576">
    <property type="term" value="C:extracellular region"/>
    <property type="evidence" value="ECO:0007669"/>
    <property type="project" value="UniProtKB-SubCell"/>
</dbReference>
<dbReference type="Gene3D" id="2.150.10.10">
    <property type="entry name" value="Serralysin-like metalloprotease, C-terminal"/>
    <property type="match status" value="5"/>
</dbReference>
<evidence type="ECO:0000256" key="3">
    <source>
        <dbReference type="ARBA" id="ARBA00022525"/>
    </source>
</evidence>
<dbReference type="InterPro" id="IPR011049">
    <property type="entry name" value="Serralysin-like_metalloprot_C"/>
</dbReference>
<gene>
    <name evidence="10" type="ORF">D9R08_07345</name>
</gene>
<dbReference type="Proteomes" id="UP000281343">
    <property type="component" value="Unassembled WGS sequence"/>
</dbReference>
<dbReference type="PRINTS" id="PR00313">
    <property type="entry name" value="CABNDNGRPT"/>
</dbReference>
<dbReference type="AlphaFoldDB" id="A0A3L9Y696"/>
<dbReference type="EMBL" id="RCNT01000003">
    <property type="protein sequence ID" value="RMA42607.1"/>
    <property type="molecule type" value="Genomic_DNA"/>
</dbReference>
<feature type="compositionally biased region" description="Acidic residues" evidence="8">
    <location>
        <begin position="143"/>
        <end position="153"/>
    </location>
</feature>
<dbReference type="InterPro" id="IPR050557">
    <property type="entry name" value="RTX_toxin/Mannuronan_C5-epim"/>
</dbReference>
<feature type="compositionally biased region" description="Basic and acidic residues" evidence="8">
    <location>
        <begin position="260"/>
        <end position="272"/>
    </location>
</feature>
<evidence type="ECO:0000313" key="10">
    <source>
        <dbReference type="EMBL" id="RMA42607.1"/>
    </source>
</evidence>
<comment type="caution">
    <text evidence="10">The sequence shown here is derived from an EMBL/GenBank/DDBJ whole genome shotgun (WGS) entry which is preliminary data.</text>
</comment>
<keyword evidence="3" id="KW-0964">Secreted</keyword>
<keyword evidence="4" id="KW-0800">Toxin</keyword>
<feature type="region of interest" description="Disordered" evidence="8">
    <location>
        <begin position="257"/>
        <end position="287"/>
    </location>
</feature>
<evidence type="ECO:0000256" key="1">
    <source>
        <dbReference type="ARBA" id="ARBA00004370"/>
    </source>
</evidence>
<dbReference type="InterPro" id="IPR018511">
    <property type="entry name" value="Hemolysin-typ_Ca-bd_CS"/>
</dbReference>
<feature type="compositionally biased region" description="Low complexity" evidence="8">
    <location>
        <begin position="352"/>
        <end position="364"/>
    </location>
</feature>
<sequence>MVPPKDKTMLFATGLIALLCSGVAVGGLLADQHDGDQDKPAPDGDPGTLEGDAATSDDGNFISEPDGRASGADATDGHDSIYGSRLGDLLRGFGGNDDMFGRDGDDTLEGGVGDDVLEGEDGDDSLSGGQGMDWLNGGKGDDSLDGGEGDDDLILTTGDTATGGDGSDRFYTVFDADEDPDQPAPEIVDFQPGVDRLVLEFDATADDLPNITLDTDSIPGSTVVGSADVVMAVLNGTTGVSMDDIALVALGTGGETAVDDESHLPGEEDRVTPDAAAGGDLMNGGTGNDMLRARADFSDIFGRGGPDALTGGPGDDRLVGHSGNNAIFGDDGDDSLEGASGHDELYGDEGNDALSGGAGRDLLAGGDGDDDAAGGADDDMLFGGDGDDALQGDDGDDYLQGGFGADMLEGGAGNDRLDGTFSSEGNMFGPFDEDEGDVIDGGEGDDIIMAGTDDLIFVGAGADTVTTGAYIDPDGDAPLISDFDPAEDVIEVMYDQAVTPDPVITVVDFPDGSGADILLNGEVVLKANGAQGLDPGTISLRQIDLAQGSQGV</sequence>
<dbReference type="PROSITE" id="PS00330">
    <property type="entry name" value="HEMOLYSIN_CALCIUM"/>
    <property type="match status" value="6"/>
</dbReference>